<dbReference type="GO" id="GO:0016226">
    <property type="term" value="P:iron-sulfur cluster assembly"/>
    <property type="evidence" value="ECO:0007669"/>
    <property type="project" value="InterPro"/>
</dbReference>
<evidence type="ECO:0000313" key="7">
    <source>
        <dbReference type="EMBL" id="HIP57597.1"/>
    </source>
</evidence>
<name>A0A832YZV6_9CREN</name>
<dbReference type="GO" id="GO:0051539">
    <property type="term" value="F:4 iron, 4 sulfur cluster binding"/>
    <property type="evidence" value="ECO:0007669"/>
    <property type="project" value="TreeGrafter"/>
</dbReference>
<dbReference type="HAMAP" id="MF_02040">
    <property type="entry name" value="Mrp_NBP35"/>
    <property type="match status" value="1"/>
</dbReference>
<comment type="function">
    <text evidence="6">Binds and transfers iron-sulfur (Fe-S) clusters to target apoproteins. Can hydrolyze ATP.</text>
</comment>
<reference evidence="7" key="1">
    <citation type="journal article" date="2020" name="ISME J.">
        <title>Gammaproteobacteria mediating utilization of methyl-, sulfur- and petroleum organic compounds in deep ocean hydrothermal plumes.</title>
        <authorList>
            <person name="Zhou Z."/>
            <person name="Liu Y."/>
            <person name="Pan J."/>
            <person name="Cron B.R."/>
            <person name="Toner B.M."/>
            <person name="Anantharaman K."/>
            <person name="Breier J.A."/>
            <person name="Dick G.J."/>
            <person name="Li M."/>
        </authorList>
    </citation>
    <scope>NUCLEOTIDE SEQUENCE</scope>
    <source>
        <strain evidence="7">SZUA-1435</strain>
    </source>
</reference>
<dbReference type="GO" id="GO:0046872">
    <property type="term" value="F:metal ion binding"/>
    <property type="evidence" value="ECO:0007669"/>
    <property type="project" value="UniProtKB-KW"/>
</dbReference>
<organism evidence="7 8">
    <name type="scientific">Ignisphaera aggregans</name>
    <dbReference type="NCBI Taxonomy" id="334771"/>
    <lineage>
        <taxon>Archaea</taxon>
        <taxon>Thermoproteota</taxon>
        <taxon>Thermoprotei</taxon>
        <taxon>Desulfurococcales</taxon>
        <taxon>Desulfurococcaceae</taxon>
        <taxon>Ignisphaera</taxon>
    </lineage>
</organism>
<comment type="subunit">
    <text evidence="6">Homodimer.</text>
</comment>
<evidence type="ECO:0000256" key="5">
    <source>
        <dbReference type="ARBA" id="ARBA00023014"/>
    </source>
</evidence>
<keyword evidence="5 6" id="KW-0411">Iron-sulfur</keyword>
<accession>A0A832YZV6</accession>
<keyword evidence="4 6" id="KW-0408">Iron</keyword>
<proteinExistence type="inferred from homology"/>
<dbReference type="InterPro" id="IPR027417">
    <property type="entry name" value="P-loop_NTPase"/>
</dbReference>
<protein>
    <recommendedName>
        <fullName evidence="6">Iron-sulfur cluster carrier protein</fullName>
    </recommendedName>
</protein>
<dbReference type="InterPro" id="IPR019591">
    <property type="entry name" value="Mrp/NBP35_ATP-bd"/>
</dbReference>
<dbReference type="Pfam" id="PF10609">
    <property type="entry name" value="ParA"/>
    <property type="match status" value="1"/>
</dbReference>
<evidence type="ECO:0000256" key="2">
    <source>
        <dbReference type="ARBA" id="ARBA00022741"/>
    </source>
</evidence>
<dbReference type="GO" id="GO:0005524">
    <property type="term" value="F:ATP binding"/>
    <property type="evidence" value="ECO:0007669"/>
    <property type="project" value="UniProtKB-UniRule"/>
</dbReference>
<keyword evidence="6" id="KW-0378">Hydrolase</keyword>
<comment type="similarity">
    <text evidence="6">Belongs to the Mrp/NBP35 ATP-binding proteins family.</text>
</comment>
<dbReference type="PANTHER" id="PTHR42961">
    <property type="entry name" value="IRON-SULFUR PROTEIN NUBPL"/>
    <property type="match status" value="1"/>
</dbReference>
<comment type="caution">
    <text evidence="6">Lacks conserved residue(s) required for the propagation of feature annotation.</text>
</comment>
<dbReference type="CDD" id="cd02037">
    <property type="entry name" value="Mrp_NBP35"/>
    <property type="match status" value="1"/>
</dbReference>
<gene>
    <name evidence="7" type="ORF">EYH02_06010</name>
</gene>
<dbReference type="GO" id="GO:0016887">
    <property type="term" value="F:ATP hydrolysis activity"/>
    <property type="evidence" value="ECO:0007669"/>
    <property type="project" value="UniProtKB-UniRule"/>
</dbReference>
<keyword evidence="1 6" id="KW-0479">Metal-binding</keyword>
<evidence type="ECO:0000256" key="1">
    <source>
        <dbReference type="ARBA" id="ARBA00022723"/>
    </source>
</evidence>
<keyword evidence="2 6" id="KW-0547">Nucleotide-binding</keyword>
<sequence>MKQTLRGVESLSLQQIMHEVYSKLSSIKHVVAVLSSKGGVGKSVIASSIAIYAAMHGKKVAIFDADMHGSSIPWLIGLRNAFAAISIDGIIKPVERDTIAVLSIELFLKEKNAPVVWRGPLKTRTILDFLSRTEWGERDLMVIDLPPGTGDEALTIAQTLKDRINGVVLVLTPGLMVSHVVTKAYEFLKMLNLPLLGTVLNMAYFKCPHCGNVYRVFGSQPQIPNEGPLIEIPLDPKLAEAVDSGQLYEFLKASESEGAQKLREMAHTILSRLGVWQ</sequence>
<dbReference type="Gene3D" id="3.40.50.300">
    <property type="entry name" value="P-loop containing nucleotide triphosphate hydrolases"/>
    <property type="match status" value="1"/>
</dbReference>
<dbReference type="Proteomes" id="UP000605805">
    <property type="component" value="Unassembled WGS sequence"/>
</dbReference>
<evidence type="ECO:0000256" key="4">
    <source>
        <dbReference type="ARBA" id="ARBA00023004"/>
    </source>
</evidence>
<evidence type="ECO:0000256" key="6">
    <source>
        <dbReference type="HAMAP-Rule" id="MF_02040"/>
    </source>
</evidence>
<dbReference type="EMBL" id="DQTV01000122">
    <property type="protein sequence ID" value="HIP57597.1"/>
    <property type="molecule type" value="Genomic_DNA"/>
</dbReference>
<dbReference type="GO" id="GO:0140663">
    <property type="term" value="F:ATP-dependent FeS chaperone activity"/>
    <property type="evidence" value="ECO:0007669"/>
    <property type="project" value="InterPro"/>
</dbReference>
<keyword evidence="3 6" id="KW-0067">ATP-binding</keyword>
<dbReference type="PANTHER" id="PTHR42961:SF2">
    <property type="entry name" value="IRON-SULFUR PROTEIN NUBPL"/>
    <property type="match status" value="1"/>
</dbReference>
<dbReference type="InterPro" id="IPR033756">
    <property type="entry name" value="YlxH/NBP35"/>
</dbReference>
<dbReference type="InterPro" id="IPR044304">
    <property type="entry name" value="NUBPL-like"/>
</dbReference>
<evidence type="ECO:0000313" key="8">
    <source>
        <dbReference type="Proteomes" id="UP000605805"/>
    </source>
</evidence>
<comment type="caution">
    <text evidence="7">The sequence shown here is derived from an EMBL/GenBank/DDBJ whole genome shotgun (WGS) entry which is preliminary data.</text>
</comment>
<dbReference type="SUPFAM" id="SSF52540">
    <property type="entry name" value="P-loop containing nucleoside triphosphate hydrolases"/>
    <property type="match status" value="1"/>
</dbReference>
<dbReference type="AlphaFoldDB" id="A0A832YZV6"/>
<evidence type="ECO:0000256" key="3">
    <source>
        <dbReference type="ARBA" id="ARBA00022840"/>
    </source>
</evidence>